<feature type="compositionally biased region" description="Basic and acidic residues" evidence="1">
    <location>
        <begin position="44"/>
        <end position="62"/>
    </location>
</feature>
<dbReference type="Proteomes" id="UP000781958">
    <property type="component" value="Unassembled WGS sequence"/>
</dbReference>
<organism evidence="2 3">
    <name type="scientific">Azospirillum rugosum</name>
    <dbReference type="NCBI Taxonomy" id="416170"/>
    <lineage>
        <taxon>Bacteria</taxon>
        <taxon>Pseudomonadati</taxon>
        <taxon>Pseudomonadota</taxon>
        <taxon>Alphaproteobacteria</taxon>
        <taxon>Rhodospirillales</taxon>
        <taxon>Azospirillaceae</taxon>
        <taxon>Azospirillum</taxon>
    </lineage>
</organism>
<protein>
    <submittedName>
        <fullName evidence="2">Uncharacterized protein</fullName>
    </submittedName>
</protein>
<accession>A0ABS4SHK6</accession>
<proteinExistence type="predicted"/>
<feature type="region of interest" description="Disordered" evidence="1">
    <location>
        <begin position="1"/>
        <end position="95"/>
    </location>
</feature>
<evidence type="ECO:0000313" key="3">
    <source>
        <dbReference type="Proteomes" id="UP000781958"/>
    </source>
</evidence>
<evidence type="ECO:0000256" key="1">
    <source>
        <dbReference type="SAM" id="MobiDB-lite"/>
    </source>
</evidence>
<feature type="compositionally biased region" description="Basic and acidic residues" evidence="1">
    <location>
        <begin position="1"/>
        <end position="11"/>
    </location>
</feature>
<dbReference type="RefSeq" id="WP_209765877.1">
    <property type="nucleotide sequence ID" value="NZ_JAGINP010000005.1"/>
</dbReference>
<evidence type="ECO:0000313" key="2">
    <source>
        <dbReference type="EMBL" id="MBP2292067.1"/>
    </source>
</evidence>
<name>A0ABS4SHK6_9PROT</name>
<dbReference type="EMBL" id="JAGINP010000005">
    <property type="protein sequence ID" value="MBP2292067.1"/>
    <property type="molecule type" value="Genomic_DNA"/>
</dbReference>
<gene>
    <name evidence="2" type="ORF">J2851_001828</name>
</gene>
<feature type="compositionally biased region" description="Gly residues" evidence="1">
    <location>
        <begin position="73"/>
        <end position="82"/>
    </location>
</feature>
<sequence length="95" mass="9956">MSEKRGDERPPGGRSGADWQTTGQAPFDEREGPMTTPRPQQSGDKPEGGKAAGREAGRKAECDNTDFGQAAGAPGGRGGTTPYGGVQRVKPRTER</sequence>
<keyword evidence="3" id="KW-1185">Reference proteome</keyword>
<comment type="caution">
    <text evidence="2">The sequence shown here is derived from an EMBL/GenBank/DDBJ whole genome shotgun (WGS) entry which is preliminary data.</text>
</comment>
<reference evidence="2 3" key="1">
    <citation type="submission" date="2021-03" db="EMBL/GenBank/DDBJ databases">
        <title>Genomic Encyclopedia of Type Strains, Phase III (KMG-III): the genomes of soil and plant-associated and newly described type strains.</title>
        <authorList>
            <person name="Whitman W."/>
        </authorList>
    </citation>
    <scope>NUCLEOTIDE SEQUENCE [LARGE SCALE GENOMIC DNA]</scope>
    <source>
        <strain evidence="2 3">IMMIB AFH-6</strain>
    </source>
</reference>